<feature type="transmembrane region" description="Helical" evidence="2">
    <location>
        <begin position="65"/>
        <end position="90"/>
    </location>
</feature>
<reference evidence="4 5" key="1">
    <citation type="submission" date="2020-06" db="EMBL/GenBank/DDBJ databases">
        <title>Sphingomonas hominis sp. nov., a member of the Sphingomonas, isolated from the hair of a 22-year-old girl.</title>
        <authorList>
            <person name="Zhang D.-F."/>
            <person name="Cui X.-W."/>
        </authorList>
    </citation>
    <scope>NUCLEOTIDE SEQUENCE [LARGE SCALE GENOMIC DNA]</scope>
    <source>
        <strain evidence="4 5">HHU CXW</strain>
    </source>
</reference>
<feature type="region of interest" description="Disordered" evidence="1">
    <location>
        <begin position="1"/>
        <end position="23"/>
    </location>
</feature>
<keyword evidence="2" id="KW-0472">Membrane</keyword>
<gene>
    <name evidence="4" type="ORF">HRV97_16315</name>
</gene>
<dbReference type="PANTHER" id="PTHR23028:SF134">
    <property type="entry name" value="PUTATIVE (AFU_ORTHOLOGUE AFUA_4G08520)-RELATED"/>
    <property type="match status" value="1"/>
</dbReference>
<dbReference type="Proteomes" id="UP000621447">
    <property type="component" value="Unassembled WGS sequence"/>
</dbReference>
<proteinExistence type="predicted"/>
<feature type="transmembrane region" description="Helical" evidence="2">
    <location>
        <begin position="110"/>
        <end position="136"/>
    </location>
</feature>
<dbReference type="GO" id="GO:0016746">
    <property type="term" value="F:acyltransferase activity"/>
    <property type="evidence" value="ECO:0007669"/>
    <property type="project" value="UniProtKB-KW"/>
</dbReference>
<keyword evidence="4" id="KW-0808">Transferase</keyword>
<dbReference type="InterPro" id="IPR002656">
    <property type="entry name" value="Acyl_transf_3_dom"/>
</dbReference>
<evidence type="ECO:0000313" key="5">
    <source>
        <dbReference type="Proteomes" id="UP000621447"/>
    </source>
</evidence>
<evidence type="ECO:0000313" key="4">
    <source>
        <dbReference type="EMBL" id="NTS66713.1"/>
    </source>
</evidence>
<dbReference type="InterPro" id="IPR050879">
    <property type="entry name" value="Acyltransferase_3"/>
</dbReference>
<feature type="transmembrane region" description="Helical" evidence="2">
    <location>
        <begin position="280"/>
        <end position="299"/>
    </location>
</feature>
<feature type="transmembrane region" description="Helical" evidence="2">
    <location>
        <begin position="34"/>
        <end position="53"/>
    </location>
</feature>
<feature type="transmembrane region" description="Helical" evidence="2">
    <location>
        <begin position="157"/>
        <end position="178"/>
    </location>
</feature>
<evidence type="ECO:0000256" key="2">
    <source>
        <dbReference type="SAM" id="Phobius"/>
    </source>
</evidence>
<dbReference type="Pfam" id="PF01757">
    <property type="entry name" value="Acyl_transf_3"/>
    <property type="match status" value="1"/>
</dbReference>
<name>A0ABX2JJU2_9SPHN</name>
<sequence>MGDTQDARREDGQSINYGRDDPEPDHDAFVAMDAMRGALAIIVAFAHAWYLLIEDYSGQSSVLAAAAYFLAGYAHASVILFFVLSGYWITRSVERRVMTGWRWPSYLIDRLARLLVVLLPALAIGGVLDAIALYGMEATTHSGATDTYVLRRNVGDALSWRVLLGNIFFLQGIAVAPFGTNGPLWSLAYEFWFYIWFPAIIVSWRTRRISPFLLAIGLAWIVPHMVIGFGCWLCGAALYRATRARTDADRRLPLRGIWLSVASAALILMLIAVRIIGLTYLELALAATFALFLYVLLLVDPPAPRWLQPLAAYGAQASFSLYALHFPVIAFAAAMLLSSERMPPTAANILLMGGALTLAIVVCWVFARFTERHTGTVRSFLTSRLLASRSPRVE</sequence>
<accession>A0ABX2JJU2</accession>
<feature type="transmembrane region" description="Helical" evidence="2">
    <location>
        <begin position="349"/>
        <end position="367"/>
    </location>
</feature>
<feature type="transmembrane region" description="Helical" evidence="2">
    <location>
        <begin position="211"/>
        <end position="240"/>
    </location>
</feature>
<dbReference type="PANTHER" id="PTHR23028">
    <property type="entry name" value="ACETYLTRANSFERASE"/>
    <property type="match status" value="1"/>
</dbReference>
<feature type="domain" description="Acyltransferase 3" evidence="3">
    <location>
        <begin position="30"/>
        <end position="368"/>
    </location>
</feature>
<dbReference type="RefSeq" id="WP_174195199.1">
    <property type="nucleotide sequence ID" value="NZ_JABULH010000013.1"/>
</dbReference>
<keyword evidence="2" id="KW-1133">Transmembrane helix</keyword>
<evidence type="ECO:0000259" key="3">
    <source>
        <dbReference type="Pfam" id="PF01757"/>
    </source>
</evidence>
<evidence type="ECO:0000256" key="1">
    <source>
        <dbReference type="SAM" id="MobiDB-lite"/>
    </source>
</evidence>
<protein>
    <submittedName>
        <fullName evidence="4">Acyltransferase</fullName>
    </submittedName>
</protein>
<feature type="transmembrane region" description="Helical" evidence="2">
    <location>
        <begin position="319"/>
        <end position="337"/>
    </location>
</feature>
<feature type="transmembrane region" description="Helical" evidence="2">
    <location>
        <begin position="184"/>
        <end position="204"/>
    </location>
</feature>
<keyword evidence="5" id="KW-1185">Reference proteome</keyword>
<feature type="transmembrane region" description="Helical" evidence="2">
    <location>
        <begin position="252"/>
        <end position="273"/>
    </location>
</feature>
<comment type="caution">
    <text evidence="4">The sequence shown here is derived from an EMBL/GenBank/DDBJ whole genome shotgun (WGS) entry which is preliminary data.</text>
</comment>
<keyword evidence="4" id="KW-0012">Acyltransferase</keyword>
<dbReference type="EMBL" id="JABULH010000013">
    <property type="protein sequence ID" value="NTS66713.1"/>
    <property type="molecule type" value="Genomic_DNA"/>
</dbReference>
<keyword evidence="2" id="KW-0812">Transmembrane</keyword>
<organism evidence="4 5">
    <name type="scientific">Sphingomonas hominis</name>
    <dbReference type="NCBI Taxonomy" id="2741495"/>
    <lineage>
        <taxon>Bacteria</taxon>
        <taxon>Pseudomonadati</taxon>
        <taxon>Pseudomonadota</taxon>
        <taxon>Alphaproteobacteria</taxon>
        <taxon>Sphingomonadales</taxon>
        <taxon>Sphingomonadaceae</taxon>
        <taxon>Sphingomonas</taxon>
    </lineage>
</organism>